<reference evidence="1 2" key="1">
    <citation type="submission" date="2014-03" db="EMBL/GenBank/DDBJ databases">
        <title>Complete genome sequence of a deeply braunched marine Bacteroidia bacterium Draconibacterium orientale type strain FH5T.</title>
        <authorList>
            <person name="Li X."/>
            <person name="Wang X."/>
            <person name="Xie Z."/>
            <person name="Du Z."/>
            <person name="Chen G."/>
        </authorList>
    </citation>
    <scope>NUCLEOTIDE SEQUENCE [LARGE SCALE GENOMIC DNA]</scope>
    <source>
        <strain evidence="1 2">FH5</strain>
    </source>
</reference>
<gene>
    <name evidence="1" type="ORF">FH5T_14835</name>
</gene>
<accession>A0ABM5QEE8</accession>
<organism evidence="1 2">
    <name type="scientific">Draconibacterium orientale</name>
    <dbReference type="NCBI Taxonomy" id="1168034"/>
    <lineage>
        <taxon>Bacteria</taxon>
        <taxon>Pseudomonadati</taxon>
        <taxon>Bacteroidota</taxon>
        <taxon>Bacteroidia</taxon>
        <taxon>Marinilabiliales</taxon>
        <taxon>Prolixibacteraceae</taxon>
        <taxon>Draconibacterium</taxon>
    </lineage>
</organism>
<name>A0ABM5QEE8_9BACT</name>
<evidence type="ECO:0000313" key="2">
    <source>
        <dbReference type="Proteomes" id="UP000023772"/>
    </source>
</evidence>
<dbReference type="Proteomes" id="UP000023772">
    <property type="component" value="Chromosome"/>
</dbReference>
<proteinExistence type="predicted"/>
<evidence type="ECO:0000313" key="1">
    <source>
        <dbReference type="EMBL" id="AHW62084.1"/>
    </source>
</evidence>
<sequence>MIRSRLNKVTDLMKLKEGRLKGYPLFLISETINILGFKSSLTYFLEQRPGFGRLKLPLHANKKKRKLIWTKARIIEN</sequence>
<protein>
    <submittedName>
        <fullName evidence="1">Uncharacterized protein</fullName>
    </submittedName>
</protein>
<keyword evidence="2" id="KW-1185">Reference proteome</keyword>
<dbReference type="EMBL" id="CP007451">
    <property type="protein sequence ID" value="AHW62084.1"/>
    <property type="molecule type" value="Genomic_DNA"/>
</dbReference>